<feature type="region of interest" description="Disordered" evidence="1">
    <location>
        <begin position="1"/>
        <end position="69"/>
    </location>
</feature>
<feature type="compositionally biased region" description="Acidic residues" evidence="1">
    <location>
        <begin position="42"/>
        <end position="55"/>
    </location>
</feature>
<gene>
    <name evidence="2" type="ORF">DFP72DRAFT_1013617</name>
</gene>
<evidence type="ECO:0000256" key="1">
    <source>
        <dbReference type="SAM" id="MobiDB-lite"/>
    </source>
</evidence>
<proteinExistence type="predicted"/>
<feature type="compositionally biased region" description="Gly residues" evidence="1">
    <location>
        <begin position="13"/>
        <end position="35"/>
    </location>
</feature>
<comment type="caution">
    <text evidence="2">The sequence shown here is derived from an EMBL/GenBank/DDBJ whole genome shotgun (WGS) entry which is preliminary data.</text>
</comment>
<reference evidence="2 3" key="1">
    <citation type="submission" date="2020-07" db="EMBL/GenBank/DDBJ databases">
        <title>Comparative genomics of pyrophilous fungi reveals a link between fire events and developmental genes.</title>
        <authorList>
            <consortium name="DOE Joint Genome Institute"/>
            <person name="Steindorff A.S."/>
            <person name="Carver A."/>
            <person name="Calhoun S."/>
            <person name="Stillman K."/>
            <person name="Liu H."/>
            <person name="Lipzen A."/>
            <person name="Pangilinan J."/>
            <person name="Labutti K."/>
            <person name="Bruns T.D."/>
            <person name="Grigoriev I.V."/>
        </authorList>
    </citation>
    <scope>NUCLEOTIDE SEQUENCE [LARGE SCALE GENOMIC DNA]</scope>
    <source>
        <strain evidence="2 3">CBS 144469</strain>
    </source>
</reference>
<feature type="region of interest" description="Disordered" evidence="1">
    <location>
        <begin position="115"/>
        <end position="145"/>
    </location>
</feature>
<dbReference type="Proteomes" id="UP000521943">
    <property type="component" value="Unassembled WGS sequence"/>
</dbReference>
<protein>
    <submittedName>
        <fullName evidence="2">Uncharacterized protein</fullName>
    </submittedName>
</protein>
<feature type="region of interest" description="Disordered" evidence="1">
    <location>
        <begin position="419"/>
        <end position="462"/>
    </location>
</feature>
<dbReference type="AlphaFoldDB" id="A0A8H6HMZ8"/>
<dbReference type="OrthoDB" id="3058101at2759"/>
<keyword evidence="3" id="KW-1185">Reference proteome</keyword>
<evidence type="ECO:0000313" key="3">
    <source>
        <dbReference type="Proteomes" id="UP000521943"/>
    </source>
</evidence>
<organism evidence="2 3">
    <name type="scientific">Ephemerocybe angulata</name>
    <dbReference type="NCBI Taxonomy" id="980116"/>
    <lineage>
        <taxon>Eukaryota</taxon>
        <taxon>Fungi</taxon>
        <taxon>Dikarya</taxon>
        <taxon>Basidiomycota</taxon>
        <taxon>Agaricomycotina</taxon>
        <taxon>Agaricomycetes</taxon>
        <taxon>Agaricomycetidae</taxon>
        <taxon>Agaricales</taxon>
        <taxon>Agaricineae</taxon>
        <taxon>Psathyrellaceae</taxon>
        <taxon>Ephemerocybe</taxon>
    </lineage>
</organism>
<sequence length="536" mass="57585">MVAMRRGPNAGPAAGGGAPAAGGGNANAGGGGGGSPPRSDHDGDDDDDDDDDDDPDPNRQTLLEQCEGYPDRVISGELAPADFIPALVELGLDATDIEHWVDELEGRQRALLEAARGRGRARGPEDEDADRPPTPEGLEGEDLERFRAERDRVRGRRARTQAEAVELMARRRLAERIGRMFGVGKDDGGDDRDVGNLELDKFMDSLLQEQERRRERSSSTLSPALLAGAPHLADLAKQAVSDPHIERTIRLRRLFAGEKNSDNLVDVFQAQPLAEPLPRAIWKLIIIDDYVDFKKLHATLEGGHELYEAAKDFGGGYALVKKEQLGKAKEIRTETEWYRVFGAWRAGVVAAYPHRASELDGYRIIIEGLFRALPHFPTAGINVDADARRNYAKGRFRMDDRPAQDETILVHMFDASRRAGGSSGGNGGSSSGGGASHAGSGANKRALGAGSVGPLPPSKRPTHSTICRNWNLGLCGEPCVGQRRHGLCIECGGGHKARDVEACAAALAARKRALAGAGTGEGGLGCRGAEAEWWRE</sequence>
<feature type="compositionally biased region" description="Low complexity" evidence="1">
    <location>
        <begin position="1"/>
        <end position="12"/>
    </location>
</feature>
<accession>A0A8H6HMZ8</accession>
<evidence type="ECO:0000313" key="2">
    <source>
        <dbReference type="EMBL" id="KAF6750013.1"/>
    </source>
</evidence>
<feature type="compositionally biased region" description="Gly residues" evidence="1">
    <location>
        <begin position="421"/>
        <end position="436"/>
    </location>
</feature>
<dbReference type="EMBL" id="JACGCI010000059">
    <property type="protein sequence ID" value="KAF6750013.1"/>
    <property type="molecule type" value="Genomic_DNA"/>
</dbReference>
<name>A0A8H6HMZ8_9AGAR</name>